<reference evidence="1" key="1">
    <citation type="submission" date="2023-03" db="EMBL/GenBank/DDBJ databases">
        <title>Massive genome expansion in bonnet fungi (Mycena s.s.) driven by repeated elements and novel gene families across ecological guilds.</title>
        <authorList>
            <consortium name="Lawrence Berkeley National Laboratory"/>
            <person name="Harder C.B."/>
            <person name="Miyauchi S."/>
            <person name="Viragh M."/>
            <person name="Kuo A."/>
            <person name="Thoen E."/>
            <person name="Andreopoulos B."/>
            <person name="Lu D."/>
            <person name="Skrede I."/>
            <person name="Drula E."/>
            <person name="Henrissat B."/>
            <person name="Morin E."/>
            <person name="Kohler A."/>
            <person name="Barry K."/>
            <person name="LaButti K."/>
            <person name="Morin E."/>
            <person name="Salamov A."/>
            <person name="Lipzen A."/>
            <person name="Mereny Z."/>
            <person name="Hegedus B."/>
            <person name="Baldrian P."/>
            <person name="Stursova M."/>
            <person name="Weitz H."/>
            <person name="Taylor A."/>
            <person name="Grigoriev I.V."/>
            <person name="Nagy L.G."/>
            <person name="Martin F."/>
            <person name="Kauserud H."/>
        </authorList>
    </citation>
    <scope>NUCLEOTIDE SEQUENCE</scope>
    <source>
        <strain evidence="1">CBHHK002</strain>
    </source>
</reference>
<comment type="caution">
    <text evidence="1">The sequence shown here is derived from an EMBL/GenBank/DDBJ whole genome shotgun (WGS) entry which is preliminary data.</text>
</comment>
<proteinExistence type="predicted"/>
<keyword evidence="2" id="KW-1185">Reference proteome</keyword>
<sequence length="353" mass="38439">MSSSPSAQSVSAPVETLPSFGPVHTSLVSAAAPPSLSPGPHTDDEPIYSVTTLEALPRNDIVESTLQQLAQIHNISYQAPRAVIFASLQGNNNHPVDWVQPIEDPMRPTAHHLIRQLAVSKPDFRQAVALSSTSGGLLRVVFSRTPFSLRDRASLHSDHGYRSLGMYEDIAAGSPEVDVPSAKECDTLAQFLLAEQLGPSTPCYVLYFIGETAVHSTSALPPPVRLDRTTQNSGPSSVMATSHRGPIVNNVSPAVSSFLLERFPQIYSMHRQLLATMFGATYKNFHLTRYVYQICDALDMRALRGAPPPYRHGDLVVTQEEVVDSLGGAISGASFRNWRNYWVLAQEVMAPLA</sequence>
<dbReference type="Proteomes" id="UP001218218">
    <property type="component" value="Unassembled WGS sequence"/>
</dbReference>
<organism evidence="1 2">
    <name type="scientific">Mycena albidolilacea</name>
    <dbReference type="NCBI Taxonomy" id="1033008"/>
    <lineage>
        <taxon>Eukaryota</taxon>
        <taxon>Fungi</taxon>
        <taxon>Dikarya</taxon>
        <taxon>Basidiomycota</taxon>
        <taxon>Agaricomycotina</taxon>
        <taxon>Agaricomycetes</taxon>
        <taxon>Agaricomycetidae</taxon>
        <taxon>Agaricales</taxon>
        <taxon>Marasmiineae</taxon>
        <taxon>Mycenaceae</taxon>
        <taxon>Mycena</taxon>
    </lineage>
</organism>
<accession>A0AAD6ZIW6</accession>
<evidence type="ECO:0000313" key="1">
    <source>
        <dbReference type="EMBL" id="KAJ7325451.1"/>
    </source>
</evidence>
<gene>
    <name evidence="1" type="ORF">DFH08DRAFT_968681</name>
</gene>
<dbReference type="EMBL" id="JARIHO010000044">
    <property type="protein sequence ID" value="KAJ7325451.1"/>
    <property type="molecule type" value="Genomic_DNA"/>
</dbReference>
<protein>
    <submittedName>
        <fullName evidence="1">Uncharacterized protein</fullName>
    </submittedName>
</protein>
<dbReference type="AlphaFoldDB" id="A0AAD6ZIW6"/>
<name>A0AAD6ZIW6_9AGAR</name>
<evidence type="ECO:0000313" key="2">
    <source>
        <dbReference type="Proteomes" id="UP001218218"/>
    </source>
</evidence>